<sequence length="81" mass="9133">MEAIEKLVHFDDEGNTILSLGRNFSKKQAKVVVLIKDDEVTDKEWLALAMKGGAFDFLNDPAENIYTMEDGVPYKSKPDEI</sequence>
<gene>
    <name evidence="1" type="ORF">EFY79_18195</name>
</gene>
<dbReference type="Proteomes" id="UP000267223">
    <property type="component" value="Unassembled WGS sequence"/>
</dbReference>
<evidence type="ECO:0000313" key="1">
    <source>
        <dbReference type="EMBL" id="RNI33687.1"/>
    </source>
</evidence>
<comment type="caution">
    <text evidence="1">The sequence shown here is derived from an EMBL/GenBank/DDBJ whole genome shotgun (WGS) entry which is preliminary data.</text>
</comment>
<proteinExistence type="predicted"/>
<dbReference type="OrthoDB" id="894012at2"/>
<dbReference type="RefSeq" id="WP_123122173.1">
    <property type="nucleotide sequence ID" value="NZ_RJJR01000017.1"/>
</dbReference>
<reference evidence="1 2" key="1">
    <citation type="submission" date="2018-11" db="EMBL/GenBank/DDBJ databases">
        <title>Draft genome sequence of Ferruginibacter sp. BO-59.</title>
        <authorList>
            <person name="Im W.T."/>
        </authorList>
    </citation>
    <scope>NUCLEOTIDE SEQUENCE [LARGE SCALE GENOMIC DNA]</scope>
    <source>
        <strain evidence="1 2">BO-59</strain>
    </source>
</reference>
<protein>
    <submittedName>
        <fullName evidence="1">Uncharacterized protein</fullName>
    </submittedName>
</protein>
<evidence type="ECO:0000313" key="2">
    <source>
        <dbReference type="Proteomes" id="UP000267223"/>
    </source>
</evidence>
<keyword evidence="2" id="KW-1185">Reference proteome</keyword>
<organism evidence="1 2">
    <name type="scientific">Hanamia caeni</name>
    <dbReference type="NCBI Taxonomy" id="2294116"/>
    <lineage>
        <taxon>Bacteria</taxon>
        <taxon>Pseudomonadati</taxon>
        <taxon>Bacteroidota</taxon>
        <taxon>Chitinophagia</taxon>
        <taxon>Chitinophagales</taxon>
        <taxon>Chitinophagaceae</taxon>
        <taxon>Hanamia</taxon>
    </lineage>
</organism>
<dbReference type="EMBL" id="RJJR01000017">
    <property type="protein sequence ID" value="RNI33687.1"/>
    <property type="molecule type" value="Genomic_DNA"/>
</dbReference>
<name>A0A3M9N8P1_9BACT</name>
<dbReference type="AlphaFoldDB" id="A0A3M9N8P1"/>
<accession>A0A3M9N8P1</accession>